<keyword evidence="3" id="KW-1185">Reference proteome</keyword>
<dbReference type="Proteomes" id="UP001141806">
    <property type="component" value="Unassembled WGS sequence"/>
</dbReference>
<dbReference type="InterPro" id="IPR002347">
    <property type="entry name" value="SDR_fam"/>
</dbReference>
<dbReference type="SUPFAM" id="SSF51735">
    <property type="entry name" value="NAD(P)-binding Rossmann-fold domains"/>
    <property type="match status" value="1"/>
</dbReference>
<dbReference type="OrthoDB" id="294295at2759"/>
<dbReference type="PRINTS" id="PR00081">
    <property type="entry name" value="GDHRDH"/>
</dbReference>
<protein>
    <submittedName>
        <fullName evidence="2">Uncharacterized protein</fullName>
    </submittedName>
</protein>
<evidence type="ECO:0000313" key="3">
    <source>
        <dbReference type="Proteomes" id="UP001141806"/>
    </source>
</evidence>
<dbReference type="InterPro" id="IPR036291">
    <property type="entry name" value="NAD(P)-bd_dom_sf"/>
</dbReference>
<dbReference type="Pfam" id="PF13561">
    <property type="entry name" value="adh_short_C2"/>
    <property type="match status" value="1"/>
</dbReference>
<name>A0A9Q0KDZ6_9MAGN</name>
<organism evidence="2 3">
    <name type="scientific">Protea cynaroides</name>
    <dbReference type="NCBI Taxonomy" id="273540"/>
    <lineage>
        <taxon>Eukaryota</taxon>
        <taxon>Viridiplantae</taxon>
        <taxon>Streptophyta</taxon>
        <taxon>Embryophyta</taxon>
        <taxon>Tracheophyta</taxon>
        <taxon>Spermatophyta</taxon>
        <taxon>Magnoliopsida</taxon>
        <taxon>Proteales</taxon>
        <taxon>Proteaceae</taxon>
        <taxon>Protea</taxon>
    </lineage>
</organism>
<dbReference type="AlphaFoldDB" id="A0A9Q0KDZ6"/>
<sequence length="160" mass="16514">MADFDNTLATNVRGMAATVKHAARAMVAEKIRGSIICTASVAGTVGAMGPHGYTIAKHAVVGLVRSACSELGVHGIRVNCVSPFGVATPMVCEAYKREPSELEAGCAAVSNLKGIILKTTHIAEAALFLASDESAFISGHNLTIDGGFTVISRGDTNQVQ</sequence>
<evidence type="ECO:0000256" key="1">
    <source>
        <dbReference type="ARBA" id="ARBA00006484"/>
    </source>
</evidence>
<accession>A0A9Q0KDZ6</accession>
<dbReference type="PANTHER" id="PTHR42820:SF16">
    <property type="entry name" value="SHORT-CHAIN DEHYDROGENASE REDUCTASE 3B"/>
    <property type="match status" value="1"/>
</dbReference>
<comment type="similarity">
    <text evidence="1">Belongs to the short-chain dehydrogenases/reductases (SDR) family.</text>
</comment>
<comment type="caution">
    <text evidence="2">The sequence shown here is derived from an EMBL/GenBank/DDBJ whole genome shotgun (WGS) entry which is preliminary data.</text>
</comment>
<proteinExistence type="inferred from homology"/>
<dbReference type="EMBL" id="JAMYWD010000006">
    <property type="protein sequence ID" value="KAJ4968722.1"/>
    <property type="molecule type" value="Genomic_DNA"/>
</dbReference>
<dbReference type="Gene3D" id="3.40.50.720">
    <property type="entry name" value="NAD(P)-binding Rossmann-like Domain"/>
    <property type="match status" value="1"/>
</dbReference>
<evidence type="ECO:0000313" key="2">
    <source>
        <dbReference type="EMBL" id="KAJ4968722.1"/>
    </source>
</evidence>
<gene>
    <name evidence="2" type="ORF">NE237_015423</name>
</gene>
<reference evidence="2" key="1">
    <citation type="journal article" date="2023" name="Plant J.">
        <title>The genome of the king protea, Protea cynaroides.</title>
        <authorList>
            <person name="Chang J."/>
            <person name="Duong T.A."/>
            <person name="Schoeman C."/>
            <person name="Ma X."/>
            <person name="Roodt D."/>
            <person name="Barker N."/>
            <person name="Li Z."/>
            <person name="Van de Peer Y."/>
            <person name="Mizrachi E."/>
        </authorList>
    </citation>
    <scope>NUCLEOTIDE SEQUENCE</scope>
    <source>
        <tissue evidence="2">Young leaves</tissue>
    </source>
</reference>
<dbReference type="PANTHER" id="PTHR42820">
    <property type="entry name" value="SHORT-CHAIN DEHYDROGENASE REDUCTASE"/>
    <property type="match status" value="1"/>
</dbReference>